<reference evidence="2" key="1">
    <citation type="journal article" date="2023" name="Mol. Phylogenet. Evol.">
        <title>Genome-scale phylogeny and comparative genomics of the fungal order Sordariales.</title>
        <authorList>
            <person name="Hensen N."/>
            <person name="Bonometti L."/>
            <person name="Westerberg I."/>
            <person name="Brannstrom I.O."/>
            <person name="Guillou S."/>
            <person name="Cros-Aarteil S."/>
            <person name="Calhoun S."/>
            <person name="Haridas S."/>
            <person name="Kuo A."/>
            <person name="Mondo S."/>
            <person name="Pangilinan J."/>
            <person name="Riley R."/>
            <person name="LaButti K."/>
            <person name="Andreopoulos B."/>
            <person name="Lipzen A."/>
            <person name="Chen C."/>
            <person name="Yan M."/>
            <person name="Daum C."/>
            <person name="Ng V."/>
            <person name="Clum A."/>
            <person name="Steindorff A."/>
            <person name="Ohm R.A."/>
            <person name="Martin F."/>
            <person name="Silar P."/>
            <person name="Natvig D.O."/>
            <person name="Lalanne C."/>
            <person name="Gautier V."/>
            <person name="Ament-Velasquez S.L."/>
            <person name="Kruys A."/>
            <person name="Hutchinson M.I."/>
            <person name="Powell A.J."/>
            <person name="Barry K."/>
            <person name="Miller A.N."/>
            <person name="Grigoriev I.V."/>
            <person name="Debuchy R."/>
            <person name="Gladieux P."/>
            <person name="Hiltunen Thoren M."/>
            <person name="Johannesson H."/>
        </authorList>
    </citation>
    <scope>NUCLEOTIDE SEQUENCE</scope>
    <source>
        <strain evidence="2">CBS 626.80</strain>
    </source>
</reference>
<accession>A0AAN6P242</accession>
<feature type="transmembrane region" description="Helical" evidence="1">
    <location>
        <begin position="87"/>
        <end position="107"/>
    </location>
</feature>
<proteinExistence type="predicted"/>
<keyword evidence="1" id="KW-0472">Membrane</keyword>
<dbReference type="Proteomes" id="UP001303222">
    <property type="component" value="Unassembled WGS sequence"/>
</dbReference>
<feature type="transmembrane region" description="Helical" evidence="1">
    <location>
        <begin position="113"/>
        <end position="133"/>
    </location>
</feature>
<organism evidence="2 3">
    <name type="scientific">Pseudoneurospora amorphoporcata</name>
    <dbReference type="NCBI Taxonomy" id="241081"/>
    <lineage>
        <taxon>Eukaryota</taxon>
        <taxon>Fungi</taxon>
        <taxon>Dikarya</taxon>
        <taxon>Ascomycota</taxon>
        <taxon>Pezizomycotina</taxon>
        <taxon>Sordariomycetes</taxon>
        <taxon>Sordariomycetidae</taxon>
        <taxon>Sordariales</taxon>
        <taxon>Sordariaceae</taxon>
        <taxon>Pseudoneurospora</taxon>
    </lineage>
</organism>
<sequence>MFRRGDRTWTRPSSKPFPFVLVRCVSHISGFGLAAKPLPTVASGGRVQFVWSQWCLSCCKSGIPDTALGSLSAAPARPHHQTIRFAWAWQAGWLCLPLCPSSATVYLDGCLSFYIPTALVCFATGMLIGPGRFRH</sequence>
<keyword evidence="1" id="KW-0812">Transmembrane</keyword>
<gene>
    <name evidence="2" type="ORF">QBC32DRAFT_337073</name>
</gene>
<comment type="caution">
    <text evidence="2">The sequence shown here is derived from an EMBL/GenBank/DDBJ whole genome shotgun (WGS) entry which is preliminary data.</text>
</comment>
<evidence type="ECO:0000313" key="2">
    <source>
        <dbReference type="EMBL" id="KAK3954162.1"/>
    </source>
</evidence>
<protein>
    <submittedName>
        <fullName evidence="2">Uncharacterized protein</fullName>
    </submittedName>
</protein>
<evidence type="ECO:0000256" key="1">
    <source>
        <dbReference type="SAM" id="Phobius"/>
    </source>
</evidence>
<keyword evidence="1" id="KW-1133">Transmembrane helix</keyword>
<evidence type="ECO:0000313" key="3">
    <source>
        <dbReference type="Proteomes" id="UP001303222"/>
    </source>
</evidence>
<keyword evidence="3" id="KW-1185">Reference proteome</keyword>
<dbReference type="EMBL" id="MU859094">
    <property type="protein sequence ID" value="KAK3954162.1"/>
    <property type="molecule type" value="Genomic_DNA"/>
</dbReference>
<name>A0AAN6P242_9PEZI</name>
<dbReference type="AlphaFoldDB" id="A0AAN6P242"/>
<reference evidence="2" key="2">
    <citation type="submission" date="2023-06" db="EMBL/GenBank/DDBJ databases">
        <authorList>
            <consortium name="Lawrence Berkeley National Laboratory"/>
            <person name="Mondo S.J."/>
            <person name="Hensen N."/>
            <person name="Bonometti L."/>
            <person name="Westerberg I."/>
            <person name="Brannstrom I.O."/>
            <person name="Guillou S."/>
            <person name="Cros-Aarteil S."/>
            <person name="Calhoun S."/>
            <person name="Haridas S."/>
            <person name="Kuo A."/>
            <person name="Pangilinan J."/>
            <person name="Riley R."/>
            <person name="Labutti K."/>
            <person name="Andreopoulos B."/>
            <person name="Lipzen A."/>
            <person name="Chen C."/>
            <person name="Yanf M."/>
            <person name="Daum C."/>
            <person name="Ng V."/>
            <person name="Clum A."/>
            <person name="Steindorff A."/>
            <person name="Ohm R."/>
            <person name="Martin F."/>
            <person name="Silar P."/>
            <person name="Natvig D."/>
            <person name="Lalanne C."/>
            <person name="Gautier V."/>
            <person name="Ament-Velasquez S.L."/>
            <person name="Kruys A."/>
            <person name="Hutchinson M.I."/>
            <person name="Powell A.J."/>
            <person name="Barry K."/>
            <person name="Miller A.N."/>
            <person name="Grigoriev I.V."/>
            <person name="Debuchy R."/>
            <person name="Gladieux P."/>
            <person name="Thoren M.H."/>
            <person name="Johannesson H."/>
        </authorList>
    </citation>
    <scope>NUCLEOTIDE SEQUENCE</scope>
    <source>
        <strain evidence="2">CBS 626.80</strain>
    </source>
</reference>